<sequence>MKRVVVTGMASITALGDNWDEFKAALVKGENAVKQMKSWEYIDGLNTNLAAPVENFSRPAHYSRKKVRSMGRVSLMSTVATERALEQAKLLEHPSLTDGSTGVSYGSSIGSTEPLVSFGRMMETGSMNGVTATSYIQMMAHTAPVNVGVFFGLKGRVITTSSACTSGSQGIGYAYEAIKFGRQKLMVAGGAEELCVTEAAVFDTLYATSTQNDTPKMTPRPFDKNRDGLVIGEGASTLILEEYEHAKARGATILAEIVGFGCNSDGQHVTQPTASTMQVAIEMALQDADLSADEIGYVSAHGTSTDRGDIAESHATFNALGAKPISSLKSYLGHTLGACGAIEAWASINMMSDNWFAPTINLTEIDSECAPLDYITEQGREIHTDYVMSNNFAFGGINTSLIFKRFRGE</sequence>
<dbReference type="RefSeq" id="WP_054454696.1">
    <property type="nucleotide sequence ID" value="NZ_LHPH01000013.1"/>
</dbReference>
<dbReference type="PANTHER" id="PTHR11712:SF325">
    <property type="entry name" value="3-OXOACYL-(ACYL-CARRIER-PROTEIN) SYNTHASE II FABF"/>
    <property type="match status" value="1"/>
</dbReference>
<protein>
    <submittedName>
        <fullName evidence="6">3-oxoacyl-ACP synthase</fullName>
        <ecNumber evidence="6">2.3.1.41</ecNumber>
    </submittedName>
</protein>
<dbReference type="Pfam" id="PF02801">
    <property type="entry name" value="Ketoacyl-synt_C"/>
    <property type="match status" value="1"/>
</dbReference>
<dbReference type="PATRIC" id="fig|187330.3.peg.921"/>
<dbReference type="InterPro" id="IPR014031">
    <property type="entry name" value="Ketoacyl_synth_C"/>
</dbReference>
<dbReference type="InterPro" id="IPR016039">
    <property type="entry name" value="Thiolase-like"/>
</dbReference>
<dbReference type="InterPro" id="IPR020841">
    <property type="entry name" value="PKS_Beta-ketoAc_synthase_dom"/>
</dbReference>
<dbReference type="CDD" id="cd00834">
    <property type="entry name" value="KAS_I_II"/>
    <property type="match status" value="1"/>
</dbReference>
<gene>
    <name evidence="6" type="ORF">ADS77_12470</name>
</gene>
<dbReference type="EC" id="2.3.1.41" evidence="6"/>
<dbReference type="PROSITE" id="PS00606">
    <property type="entry name" value="KS3_1"/>
    <property type="match status" value="1"/>
</dbReference>
<dbReference type="InterPro" id="IPR014030">
    <property type="entry name" value="Ketoacyl_synth_N"/>
</dbReference>
<name>A0A0N0LZN7_9GAMM</name>
<dbReference type="PANTHER" id="PTHR11712">
    <property type="entry name" value="POLYKETIDE SYNTHASE-RELATED"/>
    <property type="match status" value="1"/>
</dbReference>
<dbReference type="InterPro" id="IPR018201">
    <property type="entry name" value="Ketoacyl_synth_AS"/>
</dbReference>
<evidence type="ECO:0000256" key="2">
    <source>
        <dbReference type="ARBA" id="ARBA00008467"/>
    </source>
</evidence>
<dbReference type="SMART" id="SM00825">
    <property type="entry name" value="PKS_KS"/>
    <property type="match status" value="1"/>
</dbReference>
<feature type="domain" description="Ketosynthase family 3 (KS3)" evidence="5">
    <location>
        <begin position="1"/>
        <end position="405"/>
    </location>
</feature>
<comment type="pathway">
    <text evidence="1">Lipid metabolism; fatty acid biosynthesis.</text>
</comment>
<evidence type="ECO:0000259" key="5">
    <source>
        <dbReference type="PROSITE" id="PS52004"/>
    </source>
</evidence>
<dbReference type="SUPFAM" id="SSF53901">
    <property type="entry name" value="Thiolase-like"/>
    <property type="match status" value="2"/>
</dbReference>
<dbReference type="Gene3D" id="3.40.47.10">
    <property type="match status" value="2"/>
</dbReference>
<keyword evidence="6" id="KW-0012">Acyltransferase</keyword>
<evidence type="ECO:0000313" key="7">
    <source>
        <dbReference type="Proteomes" id="UP000037848"/>
    </source>
</evidence>
<dbReference type="Pfam" id="PF00109">
    <property type="entry name" value="ketoacyl-synt"/>
    <property type="match status" value="1"/>
</dbReference>
<evidence type="ECO:0000256" key="1">
    <source>
        <dbReference type="ARBA" id="ARBA00005194"/>
    </source>
</evidence>
<dbReference type="EMBL" id="LHPH01000013">
    <property type="protein sequence ID" value="KPH62509.1"/>
    <property type="molecule type" value="Genomic_DNA"/>
</dbReference>
<organism evidence="6 7">
    <name type="scientific">Pseudoalteromonas porphyrae</name>
    <dbReference type="NCBI Taxonomy" id="187330"/>
    <lineage>
        <taxon>Bacteria</taxon>
        <taxon>Pseudomonadati</taxon>
        <taxon>Pseudomonadota</taxon>
        <taxon>Gammaproteobacteria</taxon>
        <taxon>Alteromonadales</taxon>
        <taxon>Pseudoalteromonadaceae</taxon>
        <taxon>Pseudoalteromonas</taxon>
    </lineage>
</organism>
<dbReference type="AlphaFoldDB" id="A0A0N0LZN7"/>
<dbReference type="OrthoDB" id="9808669at2"/>
<dbReference type="Proteomes" id="UP000037848">
    <property type="component" value="Unassembled WGS sequence"/>
</dbReference>
<dbReference type="GO" id="GO:0004315">
    <property type="term" value="F:3-oxoacyl-[acyl-carrier-protein] synthase activity"/>
    <property type="evidence" value="ECO:0007669"/>
    <property type="project" value="UniProtKB-EC"/>
</dbReference>
<proteinExistence type="inferred from homology"/>
<accession>A0A0N0LZN7</accession>
<dbReference type="STRING" id="187330.AMS58_04465"/>
<comment type="similarity">
    <text evidence="2 4">Belongs to the thiolase-like superfamily. Beta-ketoacyl-ACP synthases family.</text>
</comment>
<evidence type="ECO:0000256" key="4">
    <source>
        <dbReference type="RuleBase" id="RU003694"/>
    </source>
</evidence>
<evidence type="ECO:0000313" key="6">
    <source>
        <dbReference type="EMBL" id="KPH62509.1"/>
    </source>
</evidence>
<dbReference type="InterPro" id="IPR000794">
    <property type="entry name" value="Beta-ketoacyl_synthase"/>
</dbReference>
<dbReference type="GO" id="GO:0005829">
    <property type="term" value="C:cytosol"/>
    <property type="evidence" value="ECO:0007669"/>
    <property type="project" value="TreeGrafter"/>
</dbReference>
<dbReference type="NCBIfam" id="NF006587">
    <property type="entry name" value="PRK09116.1"/>
    <property type="match status" value="1"/>
</dbReference>
<comment type="caution">
    <text evidence="6">The sequence shown here is derived from an EMBL/GenBank/DDBJ whole genome shotgun (WGS) entry which is preliminary data.</text>
</comment>
<dbReference type="GO" id="GO:0006633">
    <property type="term" value="P:fatty acid biosynthetic process"/>
    <property type="evidence" value="ECO:0007669"/>
    <property type="project" value="UniProtKB-UniPathway"/>
</dbReference>
<dbReference type="UniPathway" id="UPA00094"/>
<dbReference type="PROSITE" id="PS52004">
    <property type="entry name" value="KS3_2"/>
    <property type="match status" value="1"/>
</dbReference>
<keyword evidence="7" id="KW-1185">Reference proteome</keyword>
<keyword evidence="3 4" id="KW-0808">Transferase</keyword>
<reference evidence="6 7" key="1">
    <citation type="submission" date="2015-08" db="EMBL/GenBank/DDBJ databases">
        <title>Draft Genome Sequence of Pseudoalteromonas porphyrae UCD-SED14.</title>
        <authorList>
            <person name="Coil D.A."/>
            <person name="Jospin G."/>
            <person name="Lee R.D."/>
            <person name="Eisen J.A."/>
        </authorList>
    </citation>
    <scope>NUCLEOTIDE SEQUENCE [LARGE SCALE GENOMIC DNA]</scope>
    <source>
        <strain evidence="6 7">UCD-SED14</strain>
    </source>
</reference>
<dbReference type="FunFam" id="3.40.47.10:FF:000018">
    <property type="entry name" value="3-oxoacyl-[acyl-carrier-protein] synthase 2"/>
    <property type="match status" value="1"/>
</dbReference>
<evidence type="ECO:0000256" key="3">
    <source>
        <dbReference type="ARBA" id="ARBA00022679"/>
    </source>
</evidence>